<evidence type="ECO:0000313" key="3">
    <source>
        <dbReference type="Ensembl" id="ENSSRHP00000007565.1"/>
    </source>
</evidence>
<dbReference type="InterPro" id="IPR012337">
    <property type="entry name" value="RNaseH-like_sf"/>
</dbReference>
<evidence type="ECO:0000256" key="1">
    <source>
        <dbReference type="SAM" id="MobiDB-lite"/>
    </source>
</evidence>
<reference evidence="3" key="2">
    <citation type="submission" date="2025-09" db="UniProtKB">
        <authorList>
            <consortium name="Ensembl"/>
        </authorList>
    </citation>
    <scope>IDENTIFICATION</scope>
</reference>
<accession>A0A673G6N8</accession>
<dbReference type="Pfam" id="PF00665">
    <property type="entry name" value="rve"/>
    <property type="match status" value="1"/>
</dbReference>
<dbReference type="SUPFAM" id="SSF53098">
    <property type="entry name" value="Ribonuclease H-like"/>
    <property type="match status" value="1"/>
</dbReference>
<feature type="region of interest" description="Disordered" evidence="1">
    <location>
        <begin position="205"/>
        <end position="248"/>
    </location>
</feature>
<dbReference type="PANTHER" id="PTHR37984:SF9">
    <property type="entry name" value="INTEGRASE CATALYTIC DOMAIN-CONTAINING PROTEIN"/>
    <property type="match status" value="1"/>
</dbReference>
<protein>
    <recommendedName>
        <fullName evidence="2">Integrase catalytic domain-containing protein</fullName>
    </recommendedName>
</protein>
<dbReference type="InterPro" id="IPR001584">
    <property type="entry name" value="Integrase_cat-core"/>
</dbReference>
<dbReference type="InterPro" id="IPR050951">
    <property type="entry name" value="Retrovirus_Pol_polyprotein"/>
</dbReference>
<evidence type="ECO:0000313" key="4">
    <source>
        <dbReference type="Proteomes" id="UP000472270"/>
    </source>
</evidence>
<keyword evidence="4" id="KW-1185">Reference proteome</keyword>
<feature type="compositionally biased region" description="Polar residues" evidence="1">
    <location>
        <begin position="205"/>
        <end position="218"/>
    </location>
</feature>
<evidence type="ECO:0000259" key="2">
    <source>
        <dbReference type="PROSITE" id="PS50994"/>
    </source>
</evidence>
<feature type="domain" description="Integrase catalytic" evidence="2">
    <location>
        <begin position="1"/>
        <end position="74"/>
    </location>
</feature>
<reference evidence="3" key="1">
    <citation type="submission" date="2025-08" db="UniProtKB">
        <authorList>
            <consortium name="Ensembl"/>
        </authorList>
    </citation>
    <scope>IDENTIFICATION</scope>
</reference>
<name>A0A673G6N8_9TELE</name>
<dbReference type="GO" id="GO:0003676">
    <property type="term" value="F:nucleic acid binding"/>
    <property type="evidence" value="ECO:0007669"/>
    <property type="project" value="InterPro"/>
</dbReference>
<dbReference type="Proteomes" id="UP000472270">
    <property type="component" value="Unassembled WGS sequence"/>
</dbReference>
<dbReference type="GO" id="GO:0015074">
    <property type="term" value="P:DNA integration"/>
    <property type="evidence" value="ECO:0007669"/>
    <property type="project" value="InterPro"/>
</dbReference>
<dbReference type="PANTHER" id="PTHR37984">
    <property type="entry name" value="PROTEIN CBG26694"/>
    <property type="match status" value="1"/>
</dbReference>
<dbReference type="AlphaFoldDB" id="A0A673G6N8"/>
<dbReference type="PROSITE" id="PS50994">
    <property type="entry name" value="INTEGRASE"/>
    <property type="match status" value="1"/>
</dbReference>
<dbReference type="InterPro" id="IPR036397">
    <property type="entry name" value="RNaseH_sf"/>
</dbReference>
<sequence>MTSSEAVIQKLVSIIARFGIPEQIVTDNGPQFRSQLFADFTEAYEITHVTSSPYYPQANGMAERAMKIAKTILRQENPVLALLSYRDTPTEPTRESPAKLLMGRKLRTTVPTFKQNLKRRFPNIIKVKLNDARAKGANERAYNRRYSARPLPSLQKGDKVRVKTDAEKQWKTTGVIMKSAGTPRSLVVKTSEGDVIRRNRQHLLLTNQEENSNGSTSVPAAVISEPESGCVTPESNAPTKEVSNHADY</sequence>
<proteinExistence type="predicted"/>
<organism evidence="3 4">
    <name type="scientific">Sinocyclocheilus rhinocerous</name>
    <dbReference type="NCBI Taxonomy" id="307959"/>
    <lineage>
        <taxon>Eukaryota</taxon>
        <taxon>Metazoa</taxon>
        <taxon>Chordata</taxon>
        <taxon>Craniata</taxon>
        <taxon>Vertebrata</taxon>
        <taxon>Euteleostomi</taxon>
        <taxon>Actinopterygii</taxon>
        <taxon>Neopterygii</taxon>
        <taxon>Teleostei</taxon>
        <taxon>Ostariophysi</taxon>
        <taxon>Cypriniformes</taxon>
        <taxon>Cyprinidae</taxon>
        <taxon>Cyprininae</taxon>
        <taxon>Sinocyclocheilus</taxon>
    </lineage>
</organism>
<dbReference type="Gene3D" id="3.30.420.10">
    <property type="entry name" value="Ribonuclease H-like superfamily/Ribonuclease H"/>
    <property type="match status" value="1"/>
</dbReference>
<dbReference type="Ensembl" id="ENSSRHT00000007804.1">
    <property type="protein sequence ID" value="ENSSRHP00000007565.1"/>
    <property type="gene ID" value="ENSSRHG00000004479.1"/>
</dbReference>